<dbReference type="Proteomes" id="UP000092177">
    <property type="component" value="Chromosome 5"/>
</dbReference>
<dbReference type="RefSeq" id="XP_018157700.1">
    <property type="nucleotide sequence ID" value="XM_018302922.1"/>
</dbReference>
<evidence type="ECO:0000313" key="2">
    <source>
        <dbReference type="EMBL" id="OBR09183.1"/>
    </source>
</evidence>
<protein>
    <submittedName>
        <fullName evidence="2">Uncharacterized protein</fullName>
    </submittedName>
</protein>
<dbReference type="EMBL" id="LTAN01000005">
    <property type="protein sequence ID" value="OBR09183.1"/>
    <property type="molecule type" value="Genomic_DNA"/>
</dbReference>
<dbReference type="KEGG" id="chig:CH63R_07948"/>
<name>A0A1B7YAQ3_COLHI</name>
<feature type="signal peptide" evidence="1">
    <location>
        <begin position="1"/>
        <end position="22"/>
    </location>
</feature>
<evidence type="ECO:0000313" key="3">
    <source>
        <dbReference type="Proteomes" id="UP000092177"/>
    </source>
</evidence>
<organism evidence="2 3">
    <name type="scientific">Colletotrichum higginsianum (strain IMI 349063)</name>
    <name type="common">Crucifer anthracnose fungus</name>
    <dbReference type="NCBI Taxonomy" id="759273"/>
    <lineage>
        <taxon>Eukaryota</taxon>
        <taxon>Fungi</taxon>
        <taxon>Dikarya</taxon>
        <taxon>Ascomycota</taxon>
        <taxon>Pezizomycotina</taxon>
        <taxon>Sordariomycetes</taxon>
        <taxon>Hypocreomycetidae</taxon>
        <taxon>Glomerellales</taxon>
        <taxon>Glomerellaceae</taxon>
        <taxon>Colletotrichum</taxon>
        <taxon>Colletotrichum destructivum species complex</taxon>
    </lineage>
</organism>
<accession>A0A1B7YAQ3</accession>
<keyword evidence="1" id="KW-0732">Signal</keyword>
<gene>
    <name evidence="2" type="ORF">CH63R_07948</name>
</gene>
<reference evidence="3" key="1">
    <citation type="journal article" date="2017" name="BMC Genomics">
        <title>Gapless genome assembly of Colletotrichum higginsianum reveals chromosome structure and association of transposable elements with secondary metabolite gene clusters.</title>
        <authorList>
            <person name="Dallery J.-F."/>
            <person name="Lapalu N."/>
            <person name="Zampounis A."/>
            <person name="Pigne S."/>
            <person name="Luyten I."/>
            <person name="Amselem J."/>
            <person name="Wittenberg A.H.J."/>
            <person name="Zhou S."/>
            <person name="de Queiroz M.V."/>
            <person name="Robin G.P."/>
            <person name="Auger A."/>
            <person name="Hainaut M."/>
            <person name="Henrissat B."/>
            <person name="Kim K.-T."/>
            <person name="Lee Y.-H."/>
            <person name="Lespinet O."/>
            <person name="Schwartz D.C."/>
            <person name="Thon M.R."/>
            <person name="O'Connell R.J."/>
        </authorList>
    </citation>
    <scope>NUCLEOTIDE SEQUENCE [LARGE SCALE GENOMIC DNA]</scope>
    <source>
        <strain evidence="3">IMI 349063</strain>
    </source>
</reference>
<feature type="chain" id="PRO_5008601473" evidence="1">
    <location>
        <begin position="23"/>
        <end position="128"/>
    </location>
</feature>
<proteinExistence type="predicted"/>
<dbReference type="GeneID" id="28867029"/>
<keyword evidence="3" id="KW-1185">Reference proteome</keyword>
<dbReference type="OrthoDB" id="4829831at2759"/>
<comment type="caution">
    <text evidence="2">The sequence shown here is derived from an EMBL/GenBank/DDBJ whole genome shotgun (WGS) entry which is preliminary data.</text>
</comment>
<dbReference type="VEuPathDB" id="FungiDB:CH63R_07948"/>
<dbReference type="AlphaFoldDB" id="A0A1B7YAQ3"/>
<sequence>MHPSPLYAAFAALFLFSTTAQAGCTNVGGGHGNNPLKCKSYSVPKQIGQSVTVEHTLTLKRTDGDQSSYYTEWFWYDLKNEQTYKVNFAVQFWNPQTNQNGWKSYTLDPGEKCSVNFYSTLQNVKLTC</sequence>
<evidence type="ECO:0000256" key="1">
    <source>
        <dbReference type="SAM" id="SignalP"/>
    </source>
</evidence>